<dbReference type="GeneID" id="83459191"/>
<evidence type="ECO:0000313" key="2">
    <source>
        <dbReference type="Proteomes" id="UP000831692"/>
    </source>
</evidence>
<evidence type="ECO:0000313" key="1">
    <source>
        <dbReference type="EMBL" id="BDG69602.1"/>
    </source>
</evidence>
<dbReference type="EMBL" id="AP025635">
    <property type="protein sequence ID" value="BDG69602.1"/>
    <property type="molecule type" value="Genomic_DNA"/>
</dbReference>
<dbReference type="Proteomes" id="UP000831692">
    <property type="component" value="Chromosome"/>
</dbReference>
<name>A0ABN6NVG1_9ENTE</name>
<dbReference type="Pfam" id="PF12663">
    <property type="entry name" value="DUF3788"/>
    <property type="match status" value="1"/>
</dbReference>
<sequence>MEGKEQLFRDRNVKPTEQLIAESLGEEYAIYQRFIETLENEGISLMDWRYYQDGKAWLSKGEYKWTTTRGTNKVKPIFWLSMWEGFFKVSFHFSEKVRTQLLSLPISEETKESIHKAPTNGTKMKFFSVIFDVASDSPLNDIYVLVNFRKSFI</sequence>
<organism evidence="1 2">
    <name type="scientific">Enterococcus innesii</name>
    <dbReference type="NCBI Taxonomy" id="2839759"/>
    <lineage>
        <taxon>Bacteria</taxon>
        <taxon>Bacillati</taxon>
        <taxon>Bacillota</taxon>
        <taxon>Bacilli</taxon>
        <taxon>Lactobacillales</taxon>
        <taxon>Enterococcaceae</taxon>
        <taxon>Enterococcus</taxon>
    </lineage>
</organism>
<evidence type="ECO:0008006" key="3">
    <source>
        <dbReference type="Google" id="ProtNLM"/>
    </source>
</evidence>
<dbReference type="InterPro" id="IPR024265">
    <property type="entry name" value="DUF3788"/>
</dbReference>
<keyword evidence="2" id="KW-1185">Reference proteome</keyword>
<gene>
    <name evidence="1" type="ORF">ENLAB_31660</name>
</gene>
<accession>A0ABN6NVG1</accession>
<protein>
    <recommendedName>
        <fullName evidence="3">DUF3788 family protein</fullName>
    </recommendedName>
</protein>
<reference evidence="1 2" key="1">
    <citation type="submission" date="2022-03" db="EMBL/GenBank/DDBJ databases">
        <title>Complete genome sequence of Enterococcus innesii DB-1.</title>
        <authorList>
            <person name="Fukuda D."/>
            <person name="Nolasco-Hipolito C."/>
        </authorList>
    </citation>
    <scope>NUCLEOTIDE SEQUENCE [LARGE SCALE GENOMIC DNA]</scope>
    <source>
        <strain evidence="1 2">DB-1</strain>
    </source>
</reference>
<dbReference type="RefSeq" id="WP_244351991.1">
    <property type="nucleotide sequence ID" value="NZ_AP025635.1"/>
</dbReference>
<proteinExistence type="predicted"/>